<accession>A0ACD5ACR6</accession>
<keyword evidence="2" id="KW-1185">Reference proteome</keyword>
<name>A0ACD5ACR6_9ACTN</name>
<evidence type="ECO:0000313" key="1">
    <source>
        <dbReference type="EMBL" id="WWQ65006.1"/>
    </source>
</evidence>
<gene>
    <name evidence="1" type="primary">thpR</name>
    <name evidence="1" type="ORF">V2W30_17760</name>
</gene>
<proteinExistence type="predicted"/>
<dbReference type="Proteomes" id="UP001432251">
    <property type="component" value="Chromosome"/>
</dbReference>
<protein>
    <submittedName>
        <fullName evidence="1">RNA 2',3'-cyclic phosphodiesterase</fullName>
    </submittedName>
</protein>
<evidence type="ECO:0000313" key="2">
    <source>
        <dbReference type="Proteomes" id="UP001432251"/>
    </source>
</evidence>
<dbReference type="EMBL" id="CP146022">
    <property type="protein sequence ID" value="WWQ65006.1"/>
    <property type="molecule type" value="Genomic_DNA"/>
</dbReference>
<sequence length="185" mass="19963">MRLFAAVLPPADALAELGHAVDRLADSAGPRWTGRSGWHLTLAFYGDVPEATVPELEERLARAAGRSEEFRLTLHGGGHFGGRALWAGVRGDVDALRRLAERAEAAGRKAGLPGEHRRYRPHLTLARSREPFDFGAHVTALADFAGSPWTVGELALVRSDLPTSGVPGERPRYAKVGGWELSGTR</sequence>
<reference evidence="1" key="1">
    <citation type="journal article" date="2025" name="Int. J. Syst. Evol. Microbiol.">
        <title>Streptomyces citrinus sp. nov., with yellow diffusible pigment.</title>
        <authorList>
            <person name="He Y."/>
            <person name="Yang E."/>
            <person name="Xu J."/>
            <person name="Sun Y."/>
            <person name="Sun L."/>
        </authorList>
    </citation>
    <scope>NUCLEOTIDE SEQUENCE</scope>
    <source>
        <strain evidence="1">Q6</strain>
    </source>
</reference>
<organism evidence="1 2">
    <name type="scientific">Streptomyces citrinus</name>
    <dbReference type="NCBI Taxonomy" id="3118173"/>
    <lineage>
        <taxon>Bacteria</taxon>
        <taxon>Bacillati</taxon>
        <taxon>Actinomycetota</taxon>
        <taxon>Actinomycetes</taxon>
        <taxon>Kitasatosporales</taxon>
        <taxon>Streptomycetaceae</taxon>
        <taxon>Streptomyces</taxon>
    </lineage>
</organism>